<gene>
    <name evidence="1" type="ORF">C5S46_03120</name>
</gene>
<reference evidence="1" key="1">
    <citation type="submission" date="2018-09" db="EMBL/GenBank/DDBJ databases">
        <title>A genomic encyclopedia of anaerobic methanotrophic archaea.</title>
        <authorList>
            <person name="Skennerton C.T."/>
            <person name="Chadwick G.L."/>
            <person name="Laso-Perez R."/>
            <person name="Leu A.O."/>
            <person name="Speth D.R."/>
            <person name="Yu H."/>
            <person name="Morgan-Lang C."/>
            <person name="Hatzenpichler R."/>
            <person name="Goudeau D."/>
            <person name="Malmstrom R."/>
            <person name="Woyke T."/>
            <person name="Hallam S."/>
            <person name="Tyson G.W."/>
            <person name="Wegener G."/>
            <person name="Boetius A."/>
            <person name="Orphan V.J."/>
        </authorList>
    </citation>
    <scope>NUCLEOTIDE SEQUENCE</scope>
    <source>
        <strain evidence="1">CONS3730D10UFb2</strain>
    </source>
</reference>
<proteinExistence type="predicted"/>
<name>A0AC61SBM4_9EURY</name>
<organism evidence="1 2">
    <name type="scientific">Candidatus Methanomarinus sp</name>
    <dbReference type="NCBI Taxonomy" id="3386244"/>
    <lineage>
        <taxon>Archaea</taxon>
        <taxon>Methanobacteriati</taxon>
        <taxon>Methanobacteriota</taxon>
        <taxon>Stenosarchaea group</taxon>
        <taxon>Methanomicrobia</taxon>
        <taxon>Methanosarcinales</taxon>
        <taxon>ANME-2 cluster</taxon>
        <taxon>Candidatus Methanocomedenaceae</taxon>
        <taxon>Candidatus Methanomarinus</taxon>
    </lineage>
</organism>
<dbReference type="Proteomes" id="UP000315423">
    <property type="component" value="Unassembled WGS sequence"/>
</dbReference>
<comment type="caution">
    <text evidence="1">The sequence shown here is derived from an EMBL/GenBank/DDBJ whole genome shotgun (WGS) entry which is preliminary data.</text>
</comment>
<protein>
    <submittedName>
        <fullName evidence="1">Uncharacterized protein</fullName>
    </submittedName>
</protein>
<dbReference type="EMBL" id="QYBA01000100">
    <property type="protein sequence ID" value="TKY91963.1"/>
    <property type="molecule type" value="Genomic_DNA"/>
</dbReference>
<evidence type="ECO:0000313" key="2">
    <source>
        <dbReference type="Proteomes" id="UP000315423"/>
    </source>
</evidence>
<evidence type="ECO:0000313" key="1">
    <source>
        <dbReference type="EMBL" id="TKY91963.1"/>
    </source>
</evidence>
<accession>A0AC61SBM4</accession>
<sequence length="91" mass="9832">MKIAALLAVILAGGMLIYAGQDLPAFGDPNSPSYQHPITEYYINNSLTESGVENIVTAVLANYRGYDTLGETAVIFTAGMAVLLLLRRREI</sequence>